<evidence type="ECO:0000313" key="18">
    <source>
        <dbReference type="Proteomes" id="UP001151699"/>
    </source>
</evidence>
<evidence type="ECO:0000256" key="15">
    <source>
        <dbReference type="SAM" id="Phobius"/>
    </source>
</evidence>
<evidence type="ECO:0000259" key="16">
    <source>
        <dbReference type="PROSITE" id="PS50089"/>
    </source>
</evidence>
<keyword evidence="13 15" id="KW-0472">Membrane</keyword>
<evidence type="ECO:0000256" key="4">
    <source>
        <dbReference type="ARBA" id="ARBA00022679"/>
    </source>
</evidence>
<dbReference type="GO" id="GO:0016567">
    <property type="term" value="P:protein ubiquitination"/>
    <property type="evidence" value="ECO:0007669"/>
    <property type="project" value="InterPro"/>
</dbReference>
<dbReference type="Gene3D" id="3.30.40.10">
    <property type="entry name" value="Zinc/RING finger domain, C3HC4 (zinc finger)"/>
    <property type="match status" value="1"/>
</dbReference>
<sequence>MDYLHELLALGVDGIILGLCLKEYLSYKKTLDVLKVAKQYPIDENLINTVKQSKDGKIGYGIIRGTVKPIGQPIQSIMSPSVTGVLQVVKLSEHRITRGFAGFWTEQRKLIHVSSNEVPFTISNGNVGVEIVDGLGAELLDLDVVYDNYEPSTLSFFDHIFGFFSGMRQRGLQTTEEVLRDGSFITAVGEIDLDGNSLRLQSSKTGPMLLTTATKNTLVKKLQEAKSSMMFKVIMCSTISAVLIGVIARKFYLKKKEERHQRSIQEALEHSRRARRARSRPTGISERDMCVVCVSNPKEVICLPCGHVCLCEDCALQIKDFCPICRAKIESKTAAFV</sequence>
<keyword evidence="11 15" id="KW-1133">Transmembrane helix</keyword>
<dbReference type="InterPro" id="IPR013083">
    <property type="entry name" value="Znf_RING/FYVE/PHD"/>
</dbReference>
<keyword evidence="12" id="KW-0496">Mitochondrion</keyword>
<dbReference type="Proteomes" id="UP001151699">
    <property type="component" value="Chromosome B"/>
</dbReference>
<keyword evidence="7 14" id="KW-0863">Zinc-finger</keyword>
<proteinExistence type="predicted"/>
<comment type="caution">
    <text evidence="17">The sequence shown here is derived from an EMBL/GenBank/DDBJ whole genome shotgun (WGS) entry which is preliminary data.</text>
</comment>
<evidence type="ECO:0000256" key="2">
    <source>
        <dbReference type="ARBA" id="ARBA00004374"/>
    </source>
</evidence>
<keyword evidence="10" id="KW-0862">Zinc</keyword>
<dbReference type="GO" id="GO:0061630">
    <property type="term" value="F:ubiquitin protein ligase activity"/>
    <property type="evidence" value="ECO:0007669"/>
    <property type="project" value="UniProtKB-EC"/>
</dbReference>
<dbReference type="SUPFAM" id="SSF57850">
    <property type="entry name" value="RING/U-box"/>
    <property type="match status" value="1"/>
</dbReference>
<evidence type="ECO:0000256" key="11">
    <source>
        <dbReference type="ARBA" id="ARBA00022989"/>
    </source>
</evidence>
<accession>A0A9Q0N6D2</accession>
<gene>
    <name evidence="17" type="primary">Mul1</name>
    <name evidence="17" type="ORF">Bhyg_09400</name>
</gene>
<dbReference type="OrthoDB" id="66726at2759"/>
<evidence type="ECO:0000256" key="5">
    <source>
        <dbReference type="ARBA" id="ARBA00022692"/>
    </source>
</evidence>
<evidence type="ECO:0000313" key="17">
    <source>
        <dbReference type="EMBL" id="KAJ6644431.1"/>
    </source>
</evidence>
<dbReference type="InterPro" id="IPR001841">
    <property type="entry name" value="Znf_RING"/>
</dbReference>
<organism evidence="17 18">
    <name type="scientific">Pseudolycoriella hygida</name>
    <dbReference type="NCBI Taxonomy" id="35572"/>
    <lineage>
        <taxon>Eukaryota</taxon>
        <taxon>Metazoa</taxon>
        <taxon>Ecdysozoa</taxon>
        <taxon>Arthropoda</taxon>
        <taxon>Hexapoda</taxon>
        <taxon>Insecta</taxon>
        <taxon>Pterygota</taxon>
        <taxon>Neoptera</taxon>
        <taxon>Endopterygota</taxon>
        <taxon>Diptera</taxon>
        <taxon>Nematocera</taxon>
        <taxon>Sciaroidea</taxon>
        <taxon>Sciaridae</taxon>
        <taxon>Pseudolycoriella</taxon>
    </lineage>
</organism>
<dbReference type="CDD" id="cd16649">
    <property type="entry name" value="mRING-HC-C3HC5_CGRF1-like"/>
    <property type="match status" value="1"/>
</dbReference>
<evidence type="ECO:0000256" key="7">
    <source>
        <dbReference type="ARBA" id="ARBA00022771"/>
    </source>
</evidence>
<dbReference type="InterPro" id="IPR051652">
    <property type="entry name" value="MDM2_MDM4_MUL1"/>
</dbReference>
<dbReference type="Pfam" id="PF12483">
    <property type="entry name" value="GIDE"/>
    <property type="match status" value="1"/>
</dbReference>
<dbReference type="InterPro" id="IPR022170">
    <property type="entry name" value="MUL1-like"/>
</dbReference>
<dbReference type="PANTHER" id="PTHR12183:SF32">
    <property type="entry name" value="MITOCHONDRIAL E3 UBIQUITIN PROTEIN LIGASE 1"/>
    <property type="match status" value="1"/>
</dbReference>
<evidence type="ECO:0000256" key="1">
    <source>
        <dbReference type="ARBA" id="ARBA00000900"/>
    </source>
</evidence>
<dbReference type="GO" id="GO:0008270">
    <property type="term" value="F:zinc ion binding"/>
    <property type="evidence" value="ECO:0007669"/>
    <property type="project" value="UniProtKB-KW"/>
</dbReference>
<evidence type="ECO:0000256" key="8">
    <source>
        <dbReference type="ARBA" id="ARBA00022786"/>
    </source>
</evidence>
<keyword evidence="4" id="KW-0808">Transferase</keyword>
<comment type="catalytic activity">
    <reaction evidence="1">
        <text>S-ubiquitinyl-[E2 ubiquitin-conjugating enzyme]-L-cysteine + [acceptor protein]-L-lysine = [E2 ubiquitin-conjugating enzyme]-L-cysteine + N(6)-ubiquitinyl-[acceptor protein]-L-lysine.</text>
        <dbReference type="EC" id="2.3.2.27"/>
    </reaction>
</comment>
<feature type="domain" description="RING-type" evidence="16">
    <location>
        <begin position="290"/>
        <end position="326"/>
    </location>
</feature>
<dbReference type="EMBL" id="WJQU01000002">
    <property type="protein sequence ID" value="KAJ6644431.1"/>
    <property type="molecule type" value="Genomic_DNA"/>
</dbReference>
<evidence type="ECO:0000256" key="10">
    <source>
        <dbReference type="ARBA" id="ARBA00022833"/>
    </source>
</evidence>
<keyword evidence="5 15" id="KW-0812">Transmembrane</keyword>
<keyword evidence="9" id="KW-1000">Mitochondrion outer membrane</keyword>
<name>A0A9Q0N6D2_9DIPT</name>
<feature type="transmembrane region" description="Helical" evidence="15">
    <location>
        <begin position="229"/>
        <end position="252"/>
    </location>
</feature>
<dbReference type="PANTHER" id="PTHR12183">
    <property type="entry name" value="MITOCHONDRIAL UBIQUITIN LIGASE ACTIVATOR OF NFKB 1"/>
    <property type="match status" value="1"/>
</dbReference>
<keyword evidence="6" id="KW-0479">Metal-binding</keyword>
<dbReference type="GO" id="GO:0005741">
    <property type="term" value="C:mitochondrial outer membrane"/>
    <property type="evidence" value="ECO:0007669"/>
    <property type="project" value="UniProtKB-SubCell"/>
</dbReference>
<reference evidence="17" key="1">
    <citation type="submission" date="2022-07" db="EMBL/GenBank/DDBJ databases">
        <authorList>
            <person name="Trinca V."/>
            <person name="Uliana J.V.C."/>
            <person name="Torres T.T."/>
            <person name="Ward R.J."/>
            <person name="Monesi N."/>
        </authorList>
    </citation>
    <scope>NUCLEOTIDE SEQUENCE</scope>
    <source>
        <strain evidence="17">HSMRA1968</strain>
        <tissue evidence="17">Whole embryos</tissue>
    </source>
</reference>
<dbReference type="AlphaFoldDB" id="A0A9Q0N6D2"/>
<keyword evidence="18" id="KW-1185">Reference proteome</keyword>
<dbReference type="FunFam" id="1.10.1170.10:FF:000002">
    <property type="entry name" value="Baculoviral IAP repeat containing 7"/>
    <property type="match status" value="1"/>
</dbReference>
<dbReference type="PROSITE" id="PS50089">
    <property type="entry name" value="ZF_RING_2"/>
    <property type="match status" value="1"/>
</dbReference>
<protein>
    <recommendedName>
        <fullName evidence="3">RING-type E3 ubiquitin transferase</fullName>
        <ecNumber evidence="3">2.3.2.27</ecNumber>
    </recommendedName>
</protein>
<evidence type="ECO:0000256" key="12">
    <source>
        <dbReference type="ARBA" id="ARBA00023128"/>
    </source>
</evidence>
<comment type="subcellular location">
    <subcellularLocation>
        <location evidence="2">Mitochondrion outer membrane</location>
        <topology evidence="2">Multi-pass membrane protein</topology>
    </subcellularLocation>
</comment>
<dbReference type="EC" id="2.3.2.27" evidence="3"/>
<evidence type="ECO:0000256" key="13">
    <source>
        <dbReference type="ARBA" id="ARBA00023136"/>
    </source>
</evidence>
<evidence type="ECO:0000256" key="3">
    <source>
        <dbReference type="ARBA" id="ARBA00012483"/>
    </source>
</evidence>
<evidence type="ECO:0000256" key="14">
    <source>
        <dbReference type="PROSITE-ProRule" id="PRU00175"/>
    </source>
</evidence>
<evidence type="ECO:0000256" key="6">
    <source>
        <dbReference type="ARBA" id="ARBA00022723"/>
    </source>
</evidence>
<keyword evidence="8" id="KW-0833">Ubl conjugation pathway</keyword>
<evidence type="ECO:0000256" key="9">
    <source>
        <dbReference type="ARBA" id="ARBA00022787"/>
    </source>
</evidence>
<dbReference type="Pfam" id="PF13920">
    <property type="entry name" value="zf-C3HC4_3"/>
    <property type="match status" value="1"/>
</dbReference>